<dbReference type="Proteomes" id="UP000441358">
    <property type="component" value="Unassembled WGS sequence"/>
</dbReference>
<sequence length="262" mass="30877">MRYEYNTGYPSFKNYIFLIIRNETEFFSRFQSIFLEPGHVGMISSLLLYVNQYNLKRISVFILFISVLISFSLAAYVLLILGMILYYLLKSKHYFRRVFRVSFFLCSAVVISVIFYVNNPDSVYSKLVVARLDYDEERGISGNNRTNSQFDYYYDKAFLQKNDAFLGIGDEEFVRRFGSGNSSYKTFIVQNGIISLFFLFAFYCMLVYYCLSPVYVGLLILYAASFLQRPYALWEIELFLFMSAGSILKYKYNDKLFDYYST</sequence>
<protein>
    <recommendedName>
        <fullName evidence="6">O-antigen ligase domain-containing protein</fullName>
    </recommendedName>
</protein>
<dbReference type="AlphaFoldDB" id="A0A7K0HGD8"/>
<name>A0A7K0HGD8_PARDI</name>
<dbReference type="EMBL" id="WKMC01000001">
    <property type="protein sequence ID" value="MRZ49346.1"/>
    <property type="molecule type" value="Genomic_DNA"/>
</dbReference>
<comment type="caution">
    <text evidence="3">The sequence shown here is derived from an EMBL/GenBank/DDBJ whole genome shotgun (WGS) entry which is preliminary data.</text>
</comment>
<evidence type="ECO:0000256" key="1">
    <source>
        <dbReference type="SAM" id="Phobius"/>
    </source>
</evidence>
<gene>
    <name evidence="3" type="ORF">GKD66_03620</name>
    <name evidence="2" type="ORF">GKD67_01165</name>
</gene>
<dbReference type="Proteomes" id="UP000461276">
    <property type="component" value="Unassembled WGS sequence"/>
</dbReference>
<feature type="transmembrane region" description="Helical" evidence="1">
    <location>
        <begin position="193"/>
        <end position="224"/>
    </location>
</feature>
<dbReference type="RefSeq" id="WP_147441527.1">
    <property type="nucleotide sequence ID" value="NZ_CP103079.1"/>
</dbReference>
<evidence type="ECO:0000313" key="4">
    <source>
        <dbReference type="Proteomes" id="UP000441358"/>
    </source>
</evidence>
<feature type="transmembrane region" description="Helical" evidence="1">
    <location>
        <begin position="231"/>
        <end position="252"/>
    </location>
</feature>
<organism evidence="3 4">
    <name type="scientific">Parabacteroides distasonis</name>
    <dbReference type="NCBI Taxonomy" id="823"/>
    <lineage>
        <taxon>Bacteria</taxon>
        <taxon>Pseudomonadati</taxon>
        <taxon>Bacteroidota</taxon>
        <taxon>Bacteroidia</taxon>
        <taxon>Bacteroidales</taxon>
        <taxon>Tannerellaceae</taxon>
        <taxon>Parabacteroides</taxon>
    </lineage>
</organism>
<reference evidence="4 5" key="1">
    <citation type="journal article" date="2019" name="Nat. Med.">
        <title>A library of human gut bacterial isolates paired with longitudinal multiomics data enables mechanistic microbiome research.</title>
        <authorList>
            <person name="Poyet M."/>
            <person name="Groussin M."/>
            <person name="Gibbons S.M."/>
            <person name="Avila-Pacheco J."/>
            <person name="Jiang X."/>
            <person name="Kearney S.M."/>
            <person name="Perrotta A.R."/>
            <person name="Berdy B."/>
            <person name="Zhao S."/>
            <person name="Lieberman T.D."/>
            <person name="Swanson P.K."/>
            <person name="Smith M."/>
            <person name="Roesemann S."/>
            <person name="Alexander J.E."/>
            <person name="Rich S.A."/>
            <person name="Livny J."/>
            <person name="Vlamakis H."/>
            <person name="Clish C."/>
            <person name="Bullock K."/>
            <person name="Deik A."/>
            <person name="Scott J."/>
            <person name="Pierce K.A."/>
            <person name="Xavier R.J."/>
            <person name="Alm E.J."/>
        </authorList>
    </citation>
    <scope>NUCLEOTIDE SEQUENCE [LARGE SCALE GENOMIC DNA]</scope>
    <source>
        <strain evidence="3 4">BIOML-A32</strain>
        <strain evidence="2 5">BIOML-A9</strain>
    </source>
</reference>
<proteinExistence type="predicted"/>
<keyword evidence="1" id="KW-0472">Membrane</keyword>
<feature type="transmembrane region" description="Helical" evidence="1">
    <location>
        <begin position="58"/>
        <end position="86"/>
    </location>
</feature>
<keyword evidence="1" id="KW-0812">Transmembrane</keyword>
<evidence type="ECO:0000313" key="5">
    <source>
        <dbReference type="Proteomes" id="UP000461276"/>
    </source>
</evidence>
<accession>A0A7K0HGD8</accession>
<evidence type="ECO:0000313" key="2">
    <source>
        <dbReference type="EMBL" id="MRY91870.1"/>
    </source>
</evidence>
<dbReference type="EMBL" id="WKMY01000001">
    <property type="protein sequence ID" value="MRY91870.1"/>
    <property type="molecule type" value="Genomic_DNA"/>
</dbReference>
<feature type="transmembrane region" description="Helical" evidence="1">
    <location>
        <begin position="98"/>
        <end position="117"/>
    </location>
</feature>
<evidence type="ECO:0008006" key="6">
    <source>
        <dbReference type="Google" id="ProtNLM"/>
    </source>
</evidence>
<evidence type="ECO:0000313" key="3">
    <source>
        <dbReference type="EMBL" id="MRZ49346.1"/>
    </source>
</evidence>
<keyword evidence="1" id="KW-1133">Transmembrane helix</keyword>